<dbReference type="AlphaFoldDB" id="A0A061J9E5"/>
<evidence type="ECO:0000256" key="1">
    <source>
        <dbReference type="SAM" id="MobiDB-lite"/>
    </source>
</evidence>
<feature type="region of interest" description="Disordered" evidence="1">
    <location>
        <begin position="238"/>
        <end position="271"/>
    </location>
</feature>
<dbReference type="VEuPathDB" id="TriTrypDB:TRSC58_01546"/>
<protein>
    <submittedName>
        <fullName evidence="2">Uncharacterized protein</fullName>
    </submittedName>
</protein>
<gene>
    <name evidence="2" type="ORF">TRSC58_01546</name>
</gene>
<dbReference type="Proteomes" id="UP000031737">
    <property type="component" value="Unassembled WGS sequence"/>
</dbReference>
<feature type="compositionally biased region" description="Basic and acidic residues" evidence="1">
    <location>
        <begin position="255"/>
        <end position="271"/>
    </location>
</feature>
<dbReference type="EMBL" id="AUPL01001546">
    <property type="protein sequence ID" value="ESL10716.1"/>
    <property type="molecule type" value="Genomic_DNA"/>
</dbReference>
<accession>A0A061J9E5</accession>
<proteinExistence type="predicted"/>
<organism evidence="2 3">
    <name type="scientific">Trypanosoma rangeli SC58</name>
    <dbReference type="NCBI Taxonomy" id="429131"/>
    <lineage>
        <taxon>Eukaryota</taxon>
        <taxon>Discoba</taxon>
        <taxon>Euglenozoa</taxon>
        <taxon>Kinetoplastea</taxon>
        <taxon>Metakinetoplastina</taxon>
        <taxon>Trypanosomatida</taxon>
        <taxon>Trypanosomatidae</taxon>
        <taxon>Trypanosoma</taxon>
        <taxon>Herpetosoma</taxon>
    </lineage>
</organism>
<sequence>MQGGVLTAADLMELQEAASKLRSQCAQREADNRSLTELLQDREEQLFQLRADQLLLQKTVLVWSSYHSLFAQPLFETQQALGKCQCEAQQLLIHGMLRDQQRKRLRSAVVEGKKVHEKAALRTQVQRLQEQNDANDQQHAAMEVRLERASEESQRAQQQVSTLQAELTHCMKRLEASERELERERIQRHFFQHEAALPKTRRNVVNMRQYEDEIQSRDAVIAQLQQAVREMNALMAQQQSSRLEKTDGVKTLPPHKSEEKQLTDSSRKSRNDACDFEGRLYQCVKRLRHAVENEDSSSTHRRSLFVYRDTLDHPSASLSASPWAKEPGDGSCIGLQEFLAQELQAPLL</sequence>
<name>A0A061J9E5_TRYRA</name>
<keyword evidence="3" id="KW-1185">Reference proteome</keyword>
<evidence type="ECO:0000313" key="3">
    <source>
        <dbReference type="Proteomes" id="UP000031737"/>
    </source>
</evidence>
<evidence type="ECO:0000313" key="2">
    <source>
        <dbReference type="EMBL" id="ESL10716.1"/>
    </source>
</evidence>
<reference evidence="2 3" key="1">
    <citation type="submission" date="2013-07" db="EMBL/GenBank/DDBJ databases">
        <authorList>
            <person name="Stoco P.H."/>
            <person name="Wagner G."/>
            <person name="Gerber A."/>
            <person name="Zaha A."/>
            <person name="Thompson C."/>
            <person name="Bartholomeu D.C."/>
            <person name="Luckemeyer D.D."/>
            <person name="Bahia D."/>
            <person name="Loreto E."/>
            <person name="Prestes E.B."/>
            <person name="Lima F.M."/>
            <person name="Rodrigues-Luiz G."/>
            <person name="Vallejo G.A."/>
            <person name="Filho J.F."/>
            <person name="Monteiro K.M."/>
            <person name="Tyler K.M."/>
            <person name="de Almeida L.G."/>
            <person name="Ortiz M.F."/>
            <person name="Siervo M.A."/>
            <person name="de Moraes M.H."/>
            <person name="Cunha O.L."/>
            <person name="Mendonca-Neto R."/>
            <person name="Silva R."/>
            <person name="Teixeira S.M."/>
            <person name="Murta S.M."/>
            <person name="Sincero T.C."/>
            <person name="Mendes T.A."/>
            <person name="Urmenyi T.P."/>
            <person name="Silva V.G."/>
            <person name="da Rocha W.D."/>
            <person name="Andersson B."/>
            <person name="Romanha A.J."/>
            <person name="Steindel M."/>
            <person name="de Vasconcelos A.T."/>
            <person name="Grisard E.C."/>
        </authorList>
    </citation>
    <scope>NUCLEOTIDE SEQUENCE [LARGE SCALE GENOMIC DNA]</scope>
    <source>
        <strain evidence="2 3">SC58</strain>
    </source>
</reference>
<dbReference type="OrthoDB" id="249960at2759"/>
<comment type="caution">
    <text evidence="2">The sequence shown here is derived from an EMBL/GenBank/DDBJ whole genome shotgun (WGS) entry which is preliminary data.</text>
</comment>